<feature type="compositionally biased region" description="Basic and acidic residues" evidence="1">
    <location>
        <begin position="30"/>
        <end position="50"/>
    </location>
</feature>
<name>A0AAD5XDP6_9FUNG</name>
<reference evidence="2" key="1">
    <citation type="submission" date="2020-05" db="EMBL/GenBank/DDBJ databases">
        <title>Phylogenomic resolution of chytrid fungi.</title>
        <authorList>
            <person name="Stajich J.E."/>
            <person name="Amses K."/>
            <person name="Simmons R."/>
            <person name="Seto K."/>
            <person name="Myers J."/>
            <person name="Bonds A."/>
            <person name="Quandt C.A."/>
            <person name="Barry K."/>
            <person name="Liu P."/>
            <person name="Grigoriev I."/>
            <person name="Longcore J.E."/>
            <person name="James T.Y."/>
        </authorList>
    </citation>
    <scope>NUCLEOTIDE SEQUENCE</scope>
    <source>
        <strain evidence="2">JEL0513</strain>
    </source>
</reference>
<feature type="non-terminal residue" evidence="2">
    <location>
        <position position="421"/>
    </location>
</feature>
<evidence type="ECO:0000313" key="2">
    <source>
        <dbReference type="EMBL" id="KAJ3111431.1"/>
    </source>
</evidence>
<protein>
    <submittedName>
        <fullName evidence="2">Uncharacterized protein</fullName>
    </submittedName>
</protein>
<sequence length="421" mass="47949">MTSVMSAVVGVDSLSDMTDAAGYSRKRKLRNDDELPTIDHESHEPDRDYSEERDDGEEGDDEEHSESSSDEVKAPSWLCETLHAIKKKGDRFGQFGILDLSGESEYKTFKSLDKKKRQEIRNIFESTVSFPKLPVGEADMLEGIFDRVITRLKEPILLDLQTHLEGLIFPTVIENSIRRTIHQYMSNASKLERNSKEVMVDTLLSNFLTMSLLNVENSALWTLEPGELQSSGSKAVRSASTIKSLPGQKLDLRLTMNEISFEGLVCLRSGGIETSKKKMRDDLSDLAINMRDNLIKFRSENLRANENILNLMFTYGVHTFENKYTMYGMCNVEHDVFAFGPLFSAPLPLTYSKHGVEILQQIFSGLLRMQIGLTEMEKRGQTIRFSSATTYRDHNRRKSNFFKRNNVLGSPAFKLNSRRRT</sequence>
<evidence type="ECO:0000313" key="3">
    <source>
        <dbReference type="Proteomes" id="UP001211907"/>
    </source>
</evidence>
<dbReference type="Proteomes" id="UP001211907">
    <property type="component" value="Unassembled WGS sequence"/>
</dbReference>
<organism evidence="2 3">
    <name type="scientific">Physocladia obscura</name>
    <dbReference type="NCBI Taxonomy" id="109957"/>
    <lineage>
        <taxon>Eukaryota</taxon>
        <taxon>Fungi</taxon>
        <taxon>Fungi incertae sedis</taxon>
        <taxon>Chytridiomycota</taxon>
        <taxon>Chytridiomycota incertae sedis</taxon>
        <taxon>Chytridiomycetes</taxon>
        <taxon>Chytridiales</taxon>
        <taxon>Chytriomycetaceae</taxon>
        <taxon>Physocladia</taxon>
    </lineage>
</organism>
<dbReference type="AlphaFoldDB" id="A0AAD5XDP6"/>
<proteinExistence type="predicted"/>
<keyword evidence="3" id="KW-1185">Reference proteome</keyword>
<evidence type="ECO:0000256" key="1">
    <source>
        <dbReference type="SAM" id="MobiDB-lite"/>
    </source>
</evidence>
<gene>
    <name evidence="2" type="ORF">HK100_002693</name>
</gene>
<accession>A0AAD5XDP6</accession>
<dbReference type="EMBL" id="JADGJH010001631">
    <property type="protein sequence ID" value="KAJ3111431.1"/>
    <property type="molecule type" value="Genomic_DNA"/>
</dbReference>
<feature type="compositionally biased region" description="Acidic residues" evidence="1">
    <location>
        <begin position="51"/>
        <end position="64"/>
    </location>
</feature>
<comment type="caution">
    <text evidence="2">The sequence shown here is derived from an EMBL/GenBank/DDBJ whole genome shotgun (WGS) entry which is preliminary data.</text>
</comment>
<feature type="region of interest" description="Disordered" evidence="1">
    <location>
        <begin position="1"/>
        <end position="74"/>
    </location>
</feature>